<keyword evidence="1" id="KW-0812">Transmembrane</keyword>
<dbReference type="RefSeq" id="WP_126951286.1">
    <property type="nucleotide sequence ID" value="NZ_RZHC01000011.1"/>
</dbReference>
<organism evidence="2 3">
    <name type="scientific">Vreelandella populi</name>
    <dbReference type="NCBI Taxonomy" id="2498858"/>
    <lineage>
        <taxon>Bacteria</taxon>
        <taxon>Pseudomonadati</taxon>
        <taxon>Pseudomonadota</taxon>
        <taxon>Gammaproteobacteria</taxon>
        <taxon>Oceanospirillales</taxon>
        <taxon>Halomonadaceae</taxon>
        <taxon>Vreelandella</taxon>
    </lineage>
</organism>
<feature type="transmembrane region" description="Helical" evidence="1">
    <location>
        <begin position="38"/>
        <end position="64"/>
    </location>
</feature>
<accession>A0A3S0YLH8</accession>
<keyword evidence="3" id="KW-1185">Reference proteome</keyword>
<dbReference type="OrthoDB" id="2706710at2"/>
<reference evidence="2 3" key="1">
    <citation type="submission" date="2018-12" db="EMBL/GenBank/DDBJ databases">
        <title>three novel Halomonas strain isolated from plants.</title>
        <authorList>
            <person name="Sun C."/>
        </authorList>
    </citation>
    <scope>NUCLEOTIDE SEQUENCE [LARGE SCALE GENOMIC DNA]</scope>
    <source>
        <strain evidence="2 3">RC</strain>
    </source>
</reference>
<evidence type="ECO:0000256" key="1">
    <source>
        <dbReference type="SAM" id="Phobius"/>
    </source>
</evidence>
<dbReference type="AlphaFoldDB" id="A0A3S0YLH8"/>
<dbReference type="Proteomes" id="UP000286912">
    <property type="component" value="Unassembled WGS sequence"/>
</dbReference>
<keyword evidence="1" id="KW-0472">Membrane</keyword>
<evidence type="ECO:0000313" key="2">
    <source>
        <dbReference type="EMBL" id="RUR48910.1"/>
    </source>
</evidence>
<proteinExistence type="predicted"/>
<feature type="transmembrane region" description="Helical" evidence="1">
    <location>
        <begin position="12"/>
        <end position="32"/>
    </location>
</feature>
<gene>
    <name evidence="2" type="ORF">ELY37_03420</name>
</gene>
<sequence length="75" mass="8324">MRRLFVLPTSRAGWGLLAAFICLVVAGTWPVIGLLNRAMLVLGIPLMILWSYAIIFACVGVMLLGNRIVERDDHE</sequence>
<keyword evidence="1" id="KW-1133">Transmembrane helix</keyword>
<protein>
    <recommendedName>
        <fullName evidence="4">DUF3311 domain-containing protein</fullName>
    </recommendedName>
</protein>
<name>A0A3S0YLH8_9GAMM</name>
<dbReference type="EMBL" id="RZHD01000003">
    <property type="protein sequence ID" value="RUR48910.1"/>
    <property type="molecule type" value="Genomic_DNA"/>
</dbReference>
<evidence type="ECO:0000313" key="3">
    <source>
        <dbReference type="Proteomes" id="UP000286912"/>
    </source>
</evidence>
<comment type="caution">
    <text evidence="2">The sequence shown here is derived from an EMBL/GenBank/DDBJ whole genome shotgun (WGS) entry which is preliminary data.</text>
</comment>
<evidence type="ECO:0008006" key="4">
    <source>
        <dbReference type="Google" id="ProtNLM"/>
    </source>
</evidence>